<evidence type="ECO:0000313" key="1">
    <source>
        <dbReference type="EMBL" id="MDT0318544.1"/>
    </source>
</evidence>
<gene>
    <name evidence="1" type="ORF">RNC47_09375</name>
</gene>
<reference evidence="2" key="1">
    <citation type="submission" date="2023-07" db="EMBL/GenBank/DDBJ databases">
        <title>30 novel species of actinomycetes from the DSMZ collection.</title>
        <authorList>
            <person name="Nouioui I."/>
        </authorList>
    </citation>
    <scope>NUCLEOTIDE SEQUENCE [LARGE SCALE GENOMIC DNA]</scope>
    <source>
        <strain evidence="2">DSM 44918</strain>
    </source>
</reference>
<accession>A0ABU2LLT3</accession>
<comment type="caution">
    <text evidence="1">The sequence shown here is derived from an EMBL/GenBank/DDBJ whole genome shotgun (WGS) entry which is preliminary data.</text>
</comment>
<name>A0ABU2LLT3_9ACTN</name>
<sequence length="173" mass="18458">MPRSSDYWIDIARAGDAYVHSCVHLDDMPAAMTTVKALRARYGSAGLLDLSAVLLLVTANKCPVDRFRTPDGHPDAIALTSHGPVDALRILDATAAVTRYMGRQLTAADIANTERQAEEVERVQQLVQAALDAAPDLEVMAAALRPAEDSLRAVSAVVALATIALRVVTQSAR</sequence>
<keyword evidence="2" id="KW-1185">Reference proteome</keyword>
<dbReference type="Proteomes" id="UP001183420">
    <property type="component" value="Unassembled WGS sequence"/>
</dbReference>
<protein>
    <submittedName>
        <fullName evidence="1">Uncharacterized protein</fullName>
    </submittedName>
</protein>
<dbReference type="EMBL" id="JAVREM010000007">
    <property type="protein sequence ID" value="MDT0318544.1"/>
    <property type="molecule type" value="Genomic_DNA"/>
</dbReference>
<dbReference type="RefSeq" id="WP_311597293.1">
    <property type="nucleotide sequence ID" value="NZ_JAVREM010000007.1"/>
</dbReference>
<organism evidence="1 2">
    <name type="scientific">Streptomyces millisiae</name>
    <dbReference type="NCBI Taxonomy" id="3075542"/>
    <lineage>
        <taxon>Bacteria</taxon>
        <taxon>Bacillati</taxon>
        <taxon>Actinomycetota</taxon>
        <taxon>Actinomycetes</taxon>
        <taxon>Kitasatosporales</taxon>
        <taxon>Streptomycetaceae</taxon>
        <taxon>Streptomyces</taxon>
    </lineage>
</organism>
<proteinExistence type="predicted"/>
<evidence type="ECO:0000313" key="2">
    <source>
        <dbReference type="Proteomes" id="UP001183420"/>
    </source>
</evidence>